<dbReference type="GO" id="GO:0005886">
    <property type="term" value="C:plasma membrane"/>
    <property type="evidence" value="ECO:0007669"/>
    <property type="project" value="UniProtKB-SubCell"/>
</dbReference>
<keyword evidence="5 6" id="KW-0472">Membrane</keyword>
<feature type="domain" description="Cardiolipin synthase N-terminal" evidence="7">
    <location>
        <begin position="20"/>
        <end position="59"/>
    </location>
</feature>
<keyword evidence="2" id="KW-1003">Cell membrane</keyword>
<dbReference type="EMBL" id="MDJW01000006">
    <property type="protein sequence ID" value="OUE21893.1"/>
    <property type="molecule type" value="Genomic_DNA"/>
</dbReference>
<evidence type="ECO:0000259" key="7">
    <source>
        <dbReference type="Pfam" id="PF13396"/>
    </source>
</evidence>
<evidence type="ECO:0000256" key="5">
    <source>
        <dbReference type="ARBA" id="ARBA00023136"/>
    </source>
</evidence>
<evidence type="ECO:0000313" key="9">
    <source>
        <dbReference type="Proteomes" id="UP000194837"/>
    </source>
</evidence>
<evidence type="ECO:0000313" key="8">
    <source>
        <dbReference type="EMBL" id="OUE21893.1"/>
    </source>
</evidence>
<evidence type="ECO:0000256" key="6">
    <source>
        <dbReference type="SAM" id="Phobius"/>
    </source>
</evidence>
<dbReference type="Proteomes" id="UP000194837">
    <property type="component" value="Unassembled WGS sequence"/>
</dbReference>
<evidence type="ECO:0000256" key="2">
    <source>
        <dbReference type="ARBA" id="ARBA00022475"/>
    </source>
</evidence>
<dbReference type="RefSeq" id="WP_086520288.1">
    <property type="nucleotide sequence ID" value="NZ_MDJW01000006.1"/>
</dbReference>
<evidence type="ECO:0000256" key="4">
    <source>
        <dbReference type="ARBA" id="ARBA00022989"/>
    </source>
</evidence>
<dbReference type="InterPro" id="IPR027379">
    <property type="entry name" value="CLS_N"/>
</dbReference>
<comment type="subcellular location">
    <subcellularLocation>
        <location evidence="1">Cell membrane</location>
        <topology evidence="1">Multi-pass membrane protein</topology>
    </subcellularLocation>
</comment>
<dbReference type="Pfam" id="PF13396">
    <property type="entry name" value="PLDc_N"/>
    <property type="match status" value="1"/>
</dbReference>
<protein>
    <recommendedName>
        <fullName evidence="7">Cardiolipin synthase N-terminal domain-containing protein</fullName>
    </recommendedName>
</protein>
<organism evidence="8 9">
    <name type="scientific">Clavibacter michiganensis</name>
    <dbReference type="NCBI Taxonomy" id="28447"/>
    <lineage>
        <taxon>Bacteria</taxon>
        <taxon>Bacillati</taxon>
        <taxon>Actinomycetota</taxon>
        <taxon>Actinomycetes</taxon>
        <taxon>Micrococcales</taxon>
        <taxon>Microbacteriaceae</taxon>
        <taxon>Clavibacter</taxon>
    </lineage>
</organism>
<evidence type="ECO:0000256" key="3">
    <source>
        <dbReference type="ARBA" id="ARBA00022692"/>
    </source>
</evidence>
<dbReference type="AlphaFoldDB" id="A0A251YCN9"/>
<comment type="caution">
    <text evidence="8">The sequence shown here is derived from an EMBL/GenBank/DDBJ whole genome shotgun (WGS) entry which is preliminary data.</text>
</comment>
<evidence type="ECO:0000256" key="1">
    <source>
        <dbReference type="ARBA" id="ARBA00004651"/>
    </source>
</evidence>
<keyword evidence="4 6" id="KW-1133">Transmembrane helix</keyword>
<gene>
    <name evidence="8" type="ORF">BFL34_00364</name>
</gene>
<accession>A0A251YCN9</accession>
<sequence>MSDALIAGAVAAPIAIAYVALVVAAVLQIVRDRALAGLARDLWVVAVVVFPIFGALAWFGVGHRTAAAQRAVDRVRLSL</sequence>
<name>A0A251YCN9_9MICO</name>
<feature type="transmembrane region" description="Helical" evidence="6">
    <location>
        <begin position="6"/>
        <end position="30"/>
    </location>
</feature>
<reference evidence="8 9" key="1">
    <citation type="submission" date="2016-08" db="EMBL/GenBank/DDBJ databases">
        <title>Genome sequence of Clavibacter michiganensis spp strain CFBP7494.</title>
        <authorList>
            <person name="Thapa S.P."/>
            <person name="Coaker G."/>
            <person name="Jacques M.-A."/>
        </authorList>
    </citation>
    <scope>NUCLEOTIDE SEQUENCE [LARGE SCALE GENOMIC DNA]</scope>
    <source>
        <strain evidence="8">CFBP7494</strain>
    </source>
</reference>
<proteinExistence type="predicted"/>
<feature type="transmembrane region" description="Helical" evidence="6">
    <location>
        <begin position="42"/>
        <end position="61"/>
    </location>
</feature>
<keyword evidence="3 6" id="KW-0812">Transmembrane</keyword>